<evidence type="ECO:0000313" key="2">
    <source>
        <dbReference type="EMBL" id="OXM45456.1"/>
    </source>
</evidence>
<evidence type="ECO:0000313" key="3">
    <source>
        <dbReference type="Proteomes" id="UP000215563"/>
    </source>
</evidence>
<dbReference type="AlphaFoldDB" id="A0A229RFM5"/>
<accession>A0A229RFM5</accession>
<evidence type="ECO:0000256" key="1">
    <source>
        <dbReference type="SAM" id="MobiDB-lite"/>
    </source>
</evidence>
<comment type="caution">
    <text evidence="2">The sequence shown here is derived from an EMBL/GenBank/DDBJ whole genome shotgun (WGS) entry which is preliminary data.</text>
</comment>
<protein>
    <submittedName>
        <fullName evidence="2">Uncharacterized protein</fullName>
    </submittedName>
</protein>
<feature type="compositionally biased region" description="Basic and acidic residues" evidence="1">
    <location>
        <begin position="68"/>
        <end position="94"/>
    </location>
</feature>
<organism evidence="2 3">
    <name type="scientific">Amycolatopsis alba DSM 44262</name>
    <dbReference type="NCBI Taxonomy" id="1125972"/>
    <lineage>
        <taxon>Bacteria</taxon>
        <taxon>Bacillati</taxon>
        <taxon>Actinomycetota</taxon>
        <taxon>Actinomycetes</taxon>
        <taxon>Pseudonocardiales</taxon>
        <taxon>Pseudonocardiaceae</taxon>
        <taxon>Amycolatopsis</taxon>
    </lineage>
</organism>
<proteinExistence type="predicted"/>
<reference evidence="2 3" key="1">
    <citation type="submission" date="2017-07" db="EMBL/GenBank/DDBJ databases">
        <title>Amycolatopsis alba DSM 44262 Genome sequencing and assembly.</title>
        <authorList>
            <person name="Kaur N."/>
            <person name="Mayilraj S."/>
        </authorList>
    </citation>
    <scope>NUCLEOTIDE SEQUENCE [LARGE SCALE GENOMIC DNA]</scope>
    <source>
        <strain evidence="2 3">DSM 44262</strain>
    </source>
</reference>
<gene>
    <name evidence="2" type="ORF">CFP75_31440</name>
</gene>
<dbReference type="Proteomes" id="UP000215563">
    <property type="component" value="Unassembled WGS sequence"/>
</dbReference>
<dbReference type="EMBL" id="NMQU01000104">
    <property type="protein sequence ID" value="OXM45456.1"/>
    <property type="molecule type" value="Genomic_DNA"/>
</dbReference>
<sequence length="102" mass="11444">MPPHTPSREVDISMFKFDTASVGAGDPLMPTVQRFPVNAGARPLSDENPSTFRPFILRGVRARRITVRPEAKHRTTAHDTLHPRQCNEDGKMIDDSYTTPDD</sequence>
<feature type="region of interest" description="Disordered" evidence="1">
    <location>
        <begin position="68"/>
        <end position="102"/>
    </location>
</feature>
<keyword evidence="3" id="KW-1185">Reference proteome</keyword>
<name>A0A229RFM5_AMYAL</name>